<comment type="caution">
    <text evidence="2">The sequence shown here is derived from an EMBL/GenBank/DDBJ whole genome shotgun (WGS) entry which is preliminary data.</text>
</comment>
<reference evidence="2" key="1">
    <citation type="journal article" date="2014" name="Front. Microbiol.">
        <title>High frequency of phylogenetically diverse reductive dehalogenase-homologous genes in deep subseafloor sedimentary metagenomes.</title>
        <authorList>
            <person name="Kawai M."/>
            <person name="Futagami T."/>
            <person name="Toyoda A."/>
            <person name="Takaki Y."/>
            <person name="Nishi S."/>
            <person name="Hori S."/>
            <person name="Arai W."/>
            <person name="Tsubouchi T."/>
            <person name="Morono Y."/>
            <person name="Uchiyama I."/>
            <person name="Ito T."/>
            <person name="Fujiyama A."/>
            <person name="Inagaki F."/>
            <person name="Takami H."/>
        </authorList>
    </citation>
    <scope>NUCLEOTIDE SEQUENCE</scope>
    <source>
        <strain evidence="2">Expedition CK06-06</strain>
    </source>
</reference>
<evidence type="ECO:0000256" key="1">
    <source>
        <dbReference type="SAM" id="Phobius"/>
    </source>
</evidence>
<organism evidence="2">
    <name type="scientific">marine sediment metagenome</name>
    <dbReference type="NCBI Taxonomy" id="412755"/>
    <lineage>
        <taxon>unclassified sequences</taxon>
        <taxon>metagenomes</taxon>
        <taxon>ecological metagenomes</taxon>
    </lineage>
</organism>
<dbReference type="AlphaFoldDB" id="X0S9H2"/>
<feature type="transmembrane region" description="Helical" evidence="1">
    <location>
        <begin position="38"/>
        <end position="55"/>
    </location>
</feature>
<proteinExistence type="predicted"/>
<dbReference type="EMBL" id="BARS01007057">
    <property type="protein sequence ID" value="GAF77664.1"/>
    <property type="molecule type" value="Genomic_DNA"/>
</dbReference>
<keyword evidence="1" id="KW-1133">Transmembrane helix</keyword>
<protein>
    <submittedName>
        <fullName evidence="2">Uncharacterized protein</fullName>
    </submittedName>
</protein>
<keyword evidence="1" id="KW-0472">Membrane</keyword>
<keyword evidence="1" id="KW-0812">Transmembrane</keyword>
<gene>
    <name evidence="2" type="ORF">S01H1_13662</name>
</gene>
<accession>X0S9H2</accession>
<evidence type="ECO:0000313" key="2">
    <source>
        <dbReference type="EMBL" id="GAF77664.1"/>
    </source>
</evidence>
<name>X0S9H2_9ZZZZ</name>
<feature type="transmembrane region" description="Helical" evidence="1">
    <location>
        <begin position="75"/>
        <end position="96"/>
    </location>
</feature>
<sequence length="152" mass="16801">MSWIWPEYINRDLPLSSRQRKAILRDAWKLWFANKWNIALYLTLPAFYLATVFGASDVGGLAATFVGGGGLIDKLFRAAAPAVLFVMCFVLGGAVLQRYRFAPCVYRATRGHGYDVCAKCGYWLRGLIDDIKRCPECGCARRLADGAPANSG</sequence>